<gene>
    <name evidence="2" type="primary">LOC111308843</name>
</gene>
<dbReference type="KEGG" id="dzi:111308843"/>
<keyword evidence="1" id="KW-1185">Reference proteome</keyword>
<dbReference type="GeneID" id="111308843"/>
<dbReference type="AlphaFoldDB" id="A0A6P6AEJ0"/>
<name>A0A6P6AEJ0_DURZI</name>
<reference evidence="2" key="1">
    <citation type="submission" date="2025-08" db="UniProtKB">
        <authorList>
            <consortium name="RefSeq"/>
        </authorList>
    </citation>
    <scope>IDENTIFICATION</scope>
    <source>
        <tissue evidence="2">Fruit stalk</tissue>
    </source>
</reference>
<dbReference type="RefSeq" id="XP_022763226.1">
    <property type="nucleotide sequence ID" value="XM_022907491.1"/>
</dbReference>
<accession>A0A6P6AEJ0</accession>
<evidence type="ECO:0000313" key="1">
    <source>
        <dbReference type="Proteomes" id="UP000515121"/>
    </source>
</evidence>
<protein>
    <submittedName>
        <fullName evidence="2">Uncharacterized protein LOC111308843</fullName>
    </submittedName>
</protein>
<evidence type="ECO:0000313" key="2">
    <source>
        <dbReference type="RefSeq" id="XP_022763226.1"/>
    </source>
</evidence>
<sequence length="128" mass="14486">MMRIIGLRGLLVSAIKVDIEGDMRRKPSESVDQVTCCSERKASEKVETVLNIDVWSSKYSYIEIDNNMMIKEDNDQIDIADDMGSKLSESVDQVTSCSERKTSEEVVELPLILMLGQLKTHTLKLMIM</sequence>
<proteinExistence type="predicted"/>
<organism evidence="1 2">
    <name type="scientific">Durio zibethinus</name>
    <name type="common">Durian</name>
    <dbReference type="NCBI Taxonomy" id="66656"/>
    <lineage>
        <taxon>Eukaryota</taxon>
        <taxon>Viridiplantae</taxon>
        <taxon>Streptophyta</taxon>
        <taxon>Embryophyta</taxon>
        <taxon>Tracheophyta</taxon>
        <taxon>Spermatophyta</taxon>
        <taxon>Magnoliopsida</taxon>
        <taxon>eudicotyledons</taxon>
        <taxon>Gunneridae</taxon>
        <taxon>Pentapetalae</taxon>
        <taxon>rosids</taxon>
        <taxon>malvids</taxon>
        <taxon>Malvales</taxon>
        <taxon>Malvaceae</taxon>
        <taxon>Helicteroideae</taxon>
        <taxon>Durio</taxon>
    </lineage>
</organism>
<dbReference type="Proteomes" id="UP000515121">
    <property type="component" value="Unplaced"/>
</dbReference>